<feature type="region of interest" description="Disordered" evidence="7">
    <location>
        <begin position="864"/>
        <end position="889"/>
    </location>
</feature>
<evidence type="ECO:0000256" key="5">
    <source>
        <dbReference type="ARBA" id="ARBA00023242"/>
    </source>
</evidence>
<evidence type="ECO:0000256" key="1">
    <source>
        <dbReference type="ARBA" id="ARBA00004123"/>
    </source>
</evidence>
<name>A0ABN8D7F8_9STRA</name>
<evidence type="ECO:0000256" key="7">
    <source>
        <dbReference type="SAM" id="MobiDB-lite"/>
    </source>
</evidence>
<dbReference type="Gene3D" id="1.25.10.10">
    <property type="entry name" value="Leucine-rich Repeat Variant"/>
    <property type="match status" value="1"/>
</dbReference>
<evidence type="ECO:0000256" key="4">
    <source>
        <dbReference type="ARBA" id="ARBA00022895"/>
    </source>
</evidence>
<feature type="compositionally biased region" description="Polar residues" evidence="7">
    <location>
        <begin position="872"/>
        <end position="886"/>
    </location>
</feature>
<dbReference type="InterPro" id="IPR016024">
    <property type="entry name" value="ARM-type_fold"/>
</dbReference>
<keyword evidence="6" id="KW-0131">Cell cycle</keyword>
<evidence type="ECO:0000313" key="10">
    <source>
        <dbReference type="Proteomes" id="UP001158986"/>
    </source>
</evidence>
<evidence type="ECO:0000256" key="3">
    <source>
        <dbReference type="ARBA" id="ARBA00022454"/>
    </source>
</evidence>
<keyword evidence="10" id="KW-1185">Reference proteome</keyword>
<sequence>MEAAETQLARALTALTEHEFPLSRGMEKRMDAYLQLEDFQHLEDSEASVIQLQKHLPSLLGELRFDLEHKTLSEVLHASMQCLSYFMNHRSLASSFSDDDLAFFLGELIKLLFSTTDRNTFKLCLWCLTVSNIPVERHKYLPHTVEGLVHAVVNPFKSRAIEIQALKGLHLLLVKYPEQLCANRTVLSIYVRPIASRLSSSDASARTQARLVLEEASKYIAKWSHETLQMVQDCTEQYVLPAMKLHMDRGRQKDAVYLWKLTLVLLKSRFLTDLEKLNQVLYVPEKCMKDQDAAVRLMTMHAWAGIVDIFHDCQDWLFNKAVVILLAWPVKACLEQERLLNVVNAAFLSWKKIVSVAVQDFNMYCKVQQQDIEAGQQQIIPEWKFWFGELVMSPQLTLMRTRICNNDSSSIEMELEHFVNFSERIWEPVLCESGKSASDASRSESSIMLDGLGVNESVATKQHQNGSGLILTGVQTCDAIGITSDLLGIAFLLADIFTAIPDLIKIFNESHGKLSKRCAHDLAMATWNGVCQRVLSGMKRNDTMQVSKFALRLVRMLIEFLFGILTWTPVSAVMPVSPSVTAFTEQSGEHNDGKAVVTTSVEFGLEWQLQLLAPLVSGVAFIGDLECVILHSKCKLFDHITQRMNCLTTRHAQCAIVLEKWNKIEDRELRIDFTAKSNVLSYLVLNLLCEYAVFVDDMTSDCESRMELTLASLEIVLRRLALSLKLQSRQDSRVLSVVICCGETFIRVAHELIASGNVASETTPRSERTGMLDKLVSICNDLTEHSNESQQNVSLSLNLQESCEHFGAGATVSTTSISSDASDGEEKSTGVAAPEAANVSVSFDSSISSPFLLSEEKLAIQSPIERSSSSSLNEQPKLQRPSQQVGPTEAEEIASLFRHLPLGFRPIFSFYKIRTIGDLSALPVEKVKTFGVKNPVSTVRRALEEFNGRKSRMQSLAGSCLATTSPAISTPSPHKPTKRSFPVDCGMISPIILETREHKRAKRSLVLDAEDGDHKQENGGACRKCEQANKVTLCLPFDEADETRISRVGKDLDNQIKLCEKIDENDNRQEKMDSYTVKLLQHLRRSAYYIDKLVAEAESMHSGEASLQTKITTTHGVITNYHEAHDLVVRLASQLQIVAETSSKRCHKLLEKFVST</sequence>
<feature type="domain" description="Telomere-associated protein Rif1 N-terminal" evidence="8">
    <location>
        <begin position="27"/>
        <end position="338"/>
    </location>
</feature>
<dbReference type="Proteomes" id="UP001158986">
    <property type="component" value="Unassembled WGS sequence"/>
</dbReference>
<dbReference type="Pfam" id="PF12231">
    <property type="entry name" value="Rif1_N"/>
    <property type="match status" value="1"/>
</dbReference>
<evidence type="ECO:0000256" key="6">
    <source>
        <dbReference type="ARBA" id="ARBA00023306"/>
    </source>
</evidence>
<gene>
    <name evidence="9" type="ORF">PBS001_LOCUS6664</name>
</gene>
<organism evidence="9 10">
    <name type="scientific">Peronospora belbahrii</name>
    <dbReference type="NCBI Taxonomy" id="622444"/>
    <lineage>
        <taxon>Eukaryota</taxon>
        <taxon>Sar</taxon>
        <taxon>Stramenopiles</taxon>
        <taxon>Oomycota</taxon>
        <taxon>Peronosporomycetes</taxon>
        <taxon>Peronosporales</taxon>
        <taxon>Peronosporaceae</taxon>
        <taxon>Peronospora</taxon>
    </lineage>
</organism>
<feature type="region of interest" description="Disordered" evidence="7">
    <location>
        <begin position="814"/>
        <end position="833"/>
    </location>
</feature>
<evidence type="ECO:0000256" key="2">
    <source>
        <dbReference type="ARBA" id="ARBA00004574"/>
    </source>
</evidence>
<accession>A0ABN8D7F8</accession>
<keyword evidence="5" id="KW-0539">Nucleus</keyword>
<evidence type="ECO:0000313" key="9">
    <source>
        <dbReference type="EMBL" id="CAH0520164.1"/>
    </source>
</evidence>
<keyword evidence="4" id="KW-0779">Telomere</keyword>
<reference evidence="9 10" key="1">
    <citation type="submission" date="2021-11" db="EMBL/GenBank/DDBJ databases">
        <authorList>
            <person name="Islam A."/>
            <person name="Islam S."/>
            <person name="Flora M.S."/>
            <person name="Rahman M."/>
            <person name="Ziaur R.M."/>
            <person name="Epstein J.H."/>
            <person name="Hassan M."/>
            <person name="Klassen M."/>
            <person name="Woodard K."/>
            <person name="Webb A."/>
            <person name="Webby R.J."/>
            <person name="El Zowalaty M.E."/>
        </authorList>
    </citation>
    <scope>NUCLEOTIDE SEQUENCE [LARGE SCALE GENOMIC DNA]</scope>
    <source>
        <strain evidence="9">Pbs1</strain>
    </source>
</reference>
<dbReference type="InterPro" id="IPR022031">
    <property type="entry name" value="Rif1_N"/>
</dbReference>
<comment type="caution">
    <text evidence="9">The sequence shown here is derived from an EMBL/GenBank/DDBJ whole genome shotgun (WGS) entry which is preliminary data.</text>
</comment>
<comment type="subcellular location">
    <subcellularLocation>
        <location evidence="2">Chromosome</location>
        <location evidence="2">Telomere</location>
    </subcellularLocation>
    <subcellularLocation>
        <location evidence="1">Nucleus</location>
    </subcellularLocation>
</comment>
<keyword evidence="3" id="KW-0158">Chromosome</keyword>
<evidence type="ECO:0000259" key="8">
    <source>
        <dbReference type="Pfam" id="PF12231"/>
    </source>
</evidence>
<dbReference type="EMBL" id="CAKLCB010000331">
    <property type="protein sequence ID" value="CAH0520164.1"/>
    <property type="molecule type" value="Genomic_DNA"/>
</dbReference>
<protein>
    <recommendedName>
        <fullName evidence="8">Telomere-associated protein Rif1 N-terminal domain-containing protein</fullName>
    </recommendedName>
</protein>
<dbReference type="SUPFAM" id="SSF48371">
    <property type="entry name" value="ARM repeat"/>
    <property type="match status" value="1"/>
</dbReference>
<dbReference type="InterPro" id="IPR011989">
    <property type="entry name" value="ARM-like"/>
</dbReference>
<dbReference type="PANTHER" id="PTHR22928:SF3">
    <property type="entry name" value="TELOMERE-ASSOCIATED PROTEIN RIF1"/>
    <property type="match status" value="1"/>
</dbReference>
<proteinExistence type="predicted"/>
<dbReference type="PANTHER" id="PTHR22928">
    <property type="entry name" value="TELOMERE-ASSOCIATED PROTEIN RIF1"/>
    <property type="match status" value="1"/>
</dbReference>